<dbReference type="EMBL" id="CAJNXB010002001">
    <property type="protein sequence ID" value="CAF3208830.1"/>
    <property type="molecule type" value="Genomic_DNA"/>
</dbReference>
<keyword evidence="2 5" id="KW-0812">Transmembrane</keyword>
<dbReference type="EMBL" id="CAJNYU010003038">
    <property type="protein sequence ID" value="CAF3625373.1"/>
    <property type="molecule type" value="Genomic_DNA"/>
</dbReference>
<evidence type="ECO:0000256" key="4">
    <source>
        <dbReference type="ARBA" id="ARBA00023136"/>
    </source>
</evidence>
<dbReference type="SUPFAM" id="SSF81321">
    <property type="entry name" value="Family A G protein-coupled receptor-like"/>
    <property type="match status" value="1"/>
</dbReference>
<dbReference type="Proteomes" id="UP000663865">
    <property type="component" value="Unassembled WGS sequence"/>
</dbReference>
<dbReference type="Proteomes" id="UP000663869">
    <property type="component" value="Unassembled WGS sequence"/>
</dbReference>
<feature type="transmembrane region" description="Helical" evidence="5">
    <location>
        <begin position="278"/>
        <end position="299"/>
    </location>
</feature>
<feature type="transmembrane region" description="Helical" evidence="5">
    <location>
        <begin position="29"/>
        <end position="51"/>
    </location>
</feature>
<keyword evidence="4 5" id="KW-0472">Membrane</keyword>
<gene>
    <name evidence="9" type="ORF">FME351_LOCUS23156</name>
    <name evidence="8" type="ORF">KIK155_LOCUS5910</name>
    <name evidence="7" type="ORF">TIS948_LOCUS13022</name>
    <name evidence="12" type="ORF">TOA249_LOCUS28413</name>
    <name evidence="11" type="ORF">TSG867_LOCUS26334</name>
    <name evidence="10" type="ORF">UJA718_LOCUS25652</name>
</gene>
<evidence type="ECO:0000256" key="1">
    <source>
        <dbReference type="ARBA" id="ARBA00004370"/>
    </source>
</evidence>
<dbReference type="Proteomes" id="UP000663862">
    <property type="component" value="Unassembled WGS sequence"/>
</dbReference>
<feature type="transmembrane region" description="Helical" evidence="5">
    <location>
        <begin position="197"/>
        <end position="221"/>
    </location>
</feature>
<keyword evidence="14" id="KW-1185">Reference proteome</keyword>
<evidence type="ECO:0000313" key="8">
    <source>
        <dbReference type="EMBL" id="CAF3376813.1"/>
    </source>
</evidence>
<dbReference type="AlphaFoldDB" id="A0A818PQ43"/>
<feature type="transmembrane region" description="Helical" evidence="5">
    <location>
        <begin position="242"/>
        <end position="262"/>
    </location>
</feature>
<dbReference type="EMBL" id="CAJNYV010000740">
    <property type="protein sequence ID" value="CAF3376813.1"/>
    <property type="molecule type" value="Genomic_DNA"/>
</dbReference>
<evidence type="ECO:0000313" key="10">
    <source>
        <dbReference type="EMBL" id="CAF4491125.1"/>
    </source>
</evidence>
<name>A0A818PQ43_9BILA</name>
<accession>A0A818PQ43</accession>
<evidence type="ECO:0000256" key="2">
    <source>
        <dbReference type="ARBA" id="ARBA00022692"/>
    </source>
</evidence>
<feature type="domain" description="G-protein coupled receptors family 1 profile" evidence="6">
    <location>
        <begin position="42"/>
        <end position="298"/>
    </location>
</feature>
<dbReference type="EMBL" id="CAJOBQ010002751">
    <property type="protein sequence ID" value="CAF4576987.1"/>
    <property type="molecule type" value="Genomic_DNA"/>
</dbReference>
<comment type="caution">
    <text evidence="9">The sequence shown here is derived from an EMBL/GenBank/DDBJ whole genome shotgun (WGS) entry which is preliminary data.</text>
</comment>
<proteinExistence type="predicted"/>
<dbReference type="Proteomes" id="UP000663838">
    <property type="component" value="Unassembled WGS sequence"/>
</dbReference>
<dbReference type="InterPro" id="IPR017452">
    <property type="entry name" value="GPCR_Rhodpsn_7TM"/>
</dbReference>
<reference evidence="9" key="1">
    <citation type="submission" date="2021-02" db="EMBL/GenBank/DDBJ databases">
        <authorList>
            <person name="Nowell W R."/>
        </authorList>
    </citation>
    <scope>NUCLEOTIDE SEQUENCE</scope>
</reference>
<organism evidence="9 13">
    <name type="scientific">Rotaria socialis</name>
    <dbReference type="NCBI Taxonomy" id="392032"/>
    <lineage>
        <taxon>Eukaryota</taxon>
        <taxon>Metazoa</taxon>
        <taxon>Spiralia</taxon>
        <taxon>Gnathifera</taxon>
        <taxon>Rotifera</taxon>
        <taxon>Eurotatoria</taxon>
        <taxon>Bdelloidea</taxon>
        <taxon>Philodinida</taxon>
        <taxon>Philodinidae</taxon>
        <taxon>Rotaria</taxon>
    </lineage>
</organism>
<evidence type="ECO:0000313" key="13">
    <source>
        <dbReference type="Proteomes" id="UP000663869"/>
    </source>
</evidence>
<dbReference type="Proteomes" id="UP000663873">
    <property type="component" value="Unassembled WGS sequence"/>
</dbReference>
<dbReference type="GO" id="GO:0016020">
    <property type="term" value="C:membrane"/>
    <property type="evidence" value="ECO:0007669"/>
    <property type="project" value="UniProtKB-SubCell"/>
</dbReference>
<comment type="subcellular location">
    <subcellularLocation>
        <location evidence="1">Membrane</location>
    </subcellularLocation>
</comment>
<protein>
    <recommendedName>
        <fullName evidence="6">G-protein coupled receptors family 1 profile domain-containing protein</fullName>
    </recommendedName>
</protein>
<evidence type="ECO:0000256" key="5">
    <source>
        <dbReference type="SAM" id="Phobius"/>
    </source>
</evidence>
<evidence type="ECO:0000313" key="14">
    <source>
        <dbReference type="Proteomes" id="UP000663873"/>
    </source>
</evidence>
<dbReference type="GO" id="GO:0004930">
    <property type="term" value="F:G protein-coupled receptor activity"/>
    <property type="evidence" value="ECO:0007669"/>
    <property type="project" value="InterPro"/>
</dbReference>
<evidence type="ECO:0000259" key="6">
    <source>
        <dbReference type="PROSITE" id="PS50262"/>
    </source>
</evidence>
<dbReference type="PROSITE" id="PS00237">
    <property type="entry name" value="G_PROTEIN_RECEP_F1_1"/>
    <property type="match status" value="1"/>
</dbReference>
<evidence type="ECO:0000313" key="9">
    <source>
        <dbReference type="EMBL" id="CAF3625373.1"/>
    </source>
</evidence>
<dbReference type="PROSITE" id="PS50262">
    <property type="entry name" value="G_PROTEIN_RECEP_F1_2"/>
    <property type="match status" value="1"/>
</dbReference>
<dbReference type="Proteomes" id="UP000663825">
    <property type="component" value="Unassembled WGS sequence"/>
</dbReference>
<dbReference type="OrthoDB" id="10389014at2759"/>
<dbReference type="EMBL" id="CAJOBP010006358">
    <property type="protein sequence ID" value="CAF4491125.1"/>
    <property type="molecule type" value="Genomic_DNA"/>
</dbReference>
<feature type="transmembrane region" description="Helical" evidence="5">
    <location>
        <begin position="143"/>
        <end position="167"/>
    </location>
</feature>
<sequence length="346" mass="40560">MSDTQVSNDSGNSSFGGNSDILIPHAARFWILLPPDIASTLCTFVTLIYIFKNQKARSNIKNHVLIILLLFGLAIQLIDVPFYLNFTVHSAVIPANPSVCQIWSFVDIGLYNGTIILMAWMSFERHILVFHDQWVSTRKKRIIIHYIPISSIILYVFIYYIYVIYFYPCKHDYDYASIYCGSSTCYTDNKILNWWDIFANSVIPSLLEPFITLSFLFRVIWQKHRSHQPMQWRKRRKMTIQLMGLAIPNFSLNFPLSVLYIAQLCGMPFYSESDVTSYMYFFCYFITFIFSFICLISIVDVKKVFLEKIFHRQRQPLTRFTVTVKPQGSRTIMATQIPLKNFKIQY</sequence>
<evidence type="ECO:0000313" key="7">
    <source>
        <dbReference type="EMBL" id="CAF3208830.1"/>
    </source>
</evidence>
<feature type="transmembrane region" description="Helical" evidence="5">
    <location>
        <begin position="63"/>
        <end position="82"/>
    </location>
</feature>
<evidence type="ECO:0000313" key="12">
    <source>
        <dbReference type="EMBL" id="CAF4870088.1"/>
    </source>
</evidence>
<dbReference type="Gene3D" id="1.20.1070.10">
    <property type="entry name" value="Rhodopsin 7-helix transmembrane proteins"/>
    <property type="match status" value="1"/>
</dbReference>
<evidence type="ECO:0000256" key="3">
    <source>
        <dbReference type="ARBA" id="ARBA00022989"/>
    </source>
</evidence>
<keyword evidence="3 5" id="KW-1133">Transmembrane helix</keyword>
<dbReference type="EMBL" id="CAJOBS010003946">
    <property type="protein sequence ID" value="CAF4870088.1"/>
    <property type="molecule type" value="Genomic_DNA"/>
</dbReference>
<feature type="transmembrane region" description="Helical" evidence="5">
    <location>
        <begin position="102"/>
        <end position="123"/>
    </location>
</feature>
<dbReference type="CDD" id="cd00637">
    <property type="entry name" value="7tm_classA_rhodopsin-like"/>
    <property type="match status" value="1"/>
</dbReference>
<dbReference type="InterPro" id="IPR000276">
    <property type="entry name" value="GPCR_Rhodpsn"/>
</dbReference>
<evidence type="ECO:0000313" key="11">
    <source>
        <dbReference type="EMBL" id="CAF4576987.1"/>
    </source>
</evidence>